<keyword evidence="3" id="KW-1185">Reference proteome</keyword>
<dbReference type="OMA" id="VLINEYY"/>
<dbReference type="eggNOG" id="KOG3335">
    <property type="taxonomic scope" value="Eukaryota"/>
</dbReference>
<dbReference type="Proteomes" id="UP000030689">
    <property type="component" value="Unassembled WGS sequence"/>
</dbReference>
<evidence type="ECO:0000313" key="2">
    <source>
        <dbReference type="EMBL" id="ESQ44257.1"/>
    </source>
</evidence>
<dbReference type="PANTHER" id="PTHR12499:SF24">
    <property type="entry name" value="OPTIC ATROPHY 3 PROTEIN (OPA3)"/>
    <property type="match status" value="1"/>
</dbReference>
<dbReference type="KEGG" id="eus:EUTSA_v10006401mg"/>
<name>V4LP41_EUTSA</name>
<sequence>MSKPKTLLQQSMVSPLLKLGTLALRTICKPIANRLKKEAGVNPRFRQFIINIAQANHRFTTKLQRRASGRVTDAVIRPLNEERAVQAAADLLGELFAFTVAGAALVYEVQKNSRGEARKEEKRQEELREIRRKHEKMENEIEELKRRYQEISLKIAEELEEMKQRHHECSLTTAEELSKPRGLAWLFNFMYYPSAPEKVQQEG</sequence>
<dbReference type="Gramene" id="ESQ44257">
    <property type="protein sequence ID" value="ESQ44257"/>
    <property type="gene ID" value="EUTSA_v10006401mg"/>
</dbReference>
<dbReference type="EMBL" id="KI517455">
    <property type="protein sequence ID" value="ESQ44257.1"/>
    <property type="molecule type" value="Genomic_DNA"/>
</dbReference>
<evidence type="ECO:0000313" key="3">
    <source>
        <dbReference type="Proteomes" id="UP000030689"/>
    </source>
</evidence>
<accession>V4LP41</accession>
<keyword evidence="1" id="KW-0175">Coiled coil</keyword>
<organism evidence="2 3">
    <name type="scientific">Eutrema salsugineum</name>
    <name type="common">Saltwater cress</name>
    <name type="synonym">Sisymbrium salsugineum</name>
    <dbReference type="NCBI Taxonomy" id="72664"/>
    <lineage>
        <taxon>Eukaryota</taxon>
        <taxon>Viridiplantae</taxon>
        <taxon>Streptophyta</taxon>
        <taxon>Embryophyta</taxon>
        <taxon>Tracheophyta</taxon>
        <taxon>Spermatophyta</taxon>
        <taxon>Magnoliopsida</taxon>
        <taxon>eudicotyledons</taxon>
        <taxon>Gunneridae</taxon>
        <taxon>Pentapetalae</taxon>
        <taxon>rosids</taxon>
        <taxon>malvids</taxon>
        <taxon>Brassicales</taxon>
        <taxon>Brassicaceae</taxon>
        <taxon>Eutremeae</taxon>
        <taxon>Eutrema</taxon>
    </lineage>
</organism>
<dbReference type="InterPro" id="IPR010754">
    <property type="entry name" value="OPA3-like"/>
</dbReference>
<evidence type="ECO:0008006" key="4">
    <source>
        <dbReference type="Google" id="ProtNLM"/>
    </source>
</evidence>
<dbReference type="OrthoDB" id="2129069at2759"/>
<evidence type="ECO:0000256" key="1">
    <source>
        <dbReference type="SAM" id="Coils"/>
    </source>
</evidence>
<proteinExistence type="predicted"/>
<feature type="coiled-coil region" evidence="1">
    <location>
        <begin position="117"/>
        <end position="165"/>
    </location>
</feature>
<dbReference type="PANTHER" id="PTHR12499">
    <property type="entry name" value="OPTIC ATROPHY 3 PROTEIN OPA3"/>
    <property type="match status" value="1"/>
</dbReference>
<reference evidence="2 3" key="1">
    <citation type="journal article" date="2013" name="Front. Plant Sci.">
        <title>The Reference Genome of the Halophytic Plant Eutrema salsugineum.</title>
        <authorList>
            <person name="Yang R."/>
            <person name="Jarvis D.E."/>
            <person name="Chen H."/>
            <person name="Beilstein M.A."/>
            <person name="Grimwood J."/>
            <person name="Jenkins J."/>
            <person name="Shu S."/>
            <person name="Prochnik S."/>
            <person name="Xin M."/>
            <person name="Ma C."/>
            <person name="Schmutz J."/>
            <person name="Wing R.A."/>
            <person name="Mitchell-Olds T."/>
            <person name="Schumaker K.S."/>
            <person name="Wang X."/>
        </authorList>
    </citation>
    <scope>NUCLEOTIDE SEQUENCE [LARGE SCALE GENOMIC DNA]</scope>
</reference>
<dbReference type="GO" id="GO:0019216">
    <property type="term" value="P:regulation of lipid metabolic process"/>
    <property type="evidence" value="ECO:0007669"/>
    <property type="project" value="TreeGrafter"/>
</dbReference>
<gene>
    <name evidence="2" type="ORF">EUTSA_v10006401mg</name>
</gene>
<dbReference type="AlphaFoldDB" id="V4LP41"/>
<dbReference type="Pfam" id="PF07047">
    <property type="entry name" value="OPA3"/>
    <property type="match status" value="1"/>
</dbReference>
<protein>
    <recommendedName>
        <fullName evidence="4">OPA3-like protein</fullName>
    </recommendedName>
</protein>
<dbReference type="GO" id="GO:0005739">
    <property type="term" value="C:mitochondrion"/>
    <property type="evidence" value="ECO:0007669"/>
    <property type="project" value="TreeGrafter"/>
</dbReference>